<dbReference type="AlphaFoldDB" id="A0AAN7XCF3"/>
<evidence type="ECO:0000313" key="2">
    <source>
        <dbReference type="Proteomes" id="UP001346869"/>
    </source>
</evidence>
<protein>
    <submittedName>
        <fullName evidence="1">Uncharacterized protein</fullName>
    </submittedName>
</protein>
<reference evidence="1 2" key="1">
    <citation type="journal article" date="2023" name="Genes (Basel)">
        <title>Chromosome-Level Genome Assembly and Circadian Gene Repertoire of the Patagonia Blennie Eleginops maclovinus-The Closest Ancestral Proxy of Antarctic Cryonotothenioids.</title>
        <authorList>
            <person name="Cheng C.C."/>
            <person name="Rivera-Colon A.G."/>
            <person name="Minhas B.F."/>
            <person name="Wilson L."/>
            <person name="Rayamajhi N."/>
            <person name="Vargas-Chacoff L."/>
            <person name="Catchen J.M."/>
        </authorList>
    </citation>
    <scope>NUCLEOTIDE SEQUENCE [LARGE SCALE GENOMIC DNA]</scope>
    <source>
        <strain evidence="1">JMC-PN-2008</strain>
    </source>
</reference>
<accession>A0AAN7XCF3</accession>
<name>A0AAN7XCF3_ELEMC</name>
<proteinExistence type="predicted"/>
<evidence type="ECO:0000313" key="1">
    <source>
        <dbReference type="EMBL" id="KAK5857614.1"/>
    </source>
</evidence>
<organism evidence="1 2">
    <name type="scientific">Eleginops maclovinus</name>
    <name type="common">Patagonian blennie</name>
    <name type="synonym">Eleginus maclovinus</name>
    <dbReference type="NCBI Taxonomy" id="56733"/>
    <lineage>
        <taxon>Eukaryota</taxon>
        <taxon>Metazoa</taxon>
        <taxon>Chordata</taxon>
        <taxon>Craniata</taxon>
        <taxon>Vertebrata</taxon>
        <taxon>Euteleostomi</taxon>
        <taxon>Actinopterygii</taxon>
        <taxon>Neopterygii</taxon>
        <taxon>Teleostei</taxon>
        <taxon>Neoteleostei</taxon>
        <taxon>Acanthomorphata</taxon>
        <taxon>Eupercaria</taxon>
        <taxon>Perciformes</taxon>
        <taxon>Notothenioidei</taxon>
        <taxon>Eleginopidae</taxon>
        <taxon>Eleginops</taxon>
    </lineage>
</organism>
<comment type="caution">
    <text evidence="1">The sequence shown here is derived from an EMBL/GenBank/DDBJ whole genome shotgun (WGS) entry which is preliminary data.</text>
</comment>
<dbReference type="Proteomes" id="UP001346869">
    <property type="component" value="Unassembled WGS sequence"/>
</dbReference>
<gene>
    <name evidence="1" type="ORF">PBY51_010847</name>
</gene>
<reference evidence="1 2" key="2">
    <citation type="journal article" date="2023" name="Mol. Biol. Evol.">
        <title>Genomics of Secondarily Temperate Adaptation in the Only Non-Antarctic Icefish.</title>
        <authorList>
            <person name="Rivera-Colon A.G."/>
            <person name="Rayamajhi N."/>
            <person name="Minhas B.F."/>
            <person name="Madrigal G."/>
            <person name="Bilyk K.T."/>
            <person name="Yoon V."/>
            <person name="Hune M."/>
            <person name="Gregory S."/>
            <person name="Cheng C.H.C."/>
            <person name="Catchen J.M."/>
        </authorList>
    </citation>
    <scope>NUCLEOTIDE SEQUENCE [LARGE SCALE GENOMIC DNA]</scope>
    <source>
        <strain evidence="1">JMC-PN-2008</strain>
    </source>
</reference>
<dbReference type="EMBL" id="JAUZQC010000016">
    <property type="protein sequence ID" value="KAK5857614.1"/>
    <property type="molecule type" value="Genomic_DNA"/>
</dbReference>
<keyword evidence="2" id="KW-1185">Reference proteome</keyword>
<sequence>MLCTIVDSVLDVTKGATDLSYIDPVVIGRDAFSVANDFLSKISGYIQDVLCAIVDVILDTIKDIQDAIGFSPMSAVKRTAEITKEQIDMLVSYVSTMLFGDQGILPEVSVDPMKVVEEAVLEFSDKKEVFVAYMSSLLVSDQGEPAATPAVKVGTEKDETVSTPSDIKLVHRKGEFLPPLEKVTEIMKAAKDEAVAAAAAATAAELTEAPTQRLKRLKFPLKLPRKQM</sequence>